<evidence type="ECO:0008006" key="4">
    <source>
        <dbReference type="Google" id="ProtNLM"/>
    </source>
</evidence>
<dbReference type="EMBL" id="WSZM01000673">
    <property type="protein sequence ID" value="KAF4030503.1"/>
    <property type="molecule type" value="Genomic_DNA"/>
</dbReference>
<keyword evidence="3" id="KW-1185">Reference proteome</keyword>
<gene>
    <name evidence="2" type="ORF">GN244_ATG17714</name>
</gene>
<keyword evidence="1" id="KW-0732">Signal</keyword>
<proteinExistence type="predicted"/>
<comment type="caution">
    <text evidence="2">The sequence shown here is derived from an EMBL/GenBank/DDBJ whole genome shotgun (WGS) entry which is preliminary data.</text>
</comment>
<evidence type="ECO:0000313" key="2">
    <source>
        <dbReference type="EMBL" id="KAF4030503.1"/>
    </source>
</evidence>
<dbReference type="AlphaFoldDB" id="A0A833S9V0"/>
<sequence>MAFGVSVVSAGIACILATSTATTDSVVSIYTSYGLISVVSFAGGSEGHVFKDFCGGRQLVDDMLIEVAVWWLDAS</sequence>
<dbReference type="Proteomes" id="UP000602510">
    <property type="component" value="Unassembled WGS sequence"/>
</dbReference>
<evidence type="ECO:0000256" key="1">
    <source>
        <dbReference type="SAM" id="SignalP"/>
    </source>
</evidence>
<feature type="chain" id="PRO_5032644402" description="Secreted RxLR effector peptide protein" evidence="1">
    <location>
        <begin position="18"/>
        <end position="75"/>
    </location>
</feature>
<organism evidence="2 3">
    <name type="scientific">Phytophthora infestans</name>
    <name type="common">Potato late blight agent</name>
    <name type="synonym">Botrytis infestans</name>
    <dbReference type="NCBI Taxonomy" id="4787"/>
    <lineage>
        <taxon>Eukaryota</taxon>
        <taxon>Sar</taxon>
        <taxon>Stramenopiles</taxon>
        <taxon>Oomycota</taxon>
        <taxon>Peronosporomycetes</taxon>
        <taxon>Peronosporales</taxon>
        <taxon>Peronosporaceae</taxon>
        <taxon>Phytophthora</taxon>
    </lineage>
</organism>
<protein>
    <recommendedName>
        <fullName evidence="4">Secreted RxLR effector peptide protein</fullName>
    </recommendedName>
</protein>
<evidence type="ECO:0000313" key="3">
    <source>
        <dbReference type="Proteomes" id="UP000602510"/>
    </source>
</evidence>
<accession>A0A833S9V0</accession>
<reference evidence="2" key="1">
    <citation type="submission" date="2020-04" db="EMBL/GenBank/DDBJ databases">
        <title>Hybrid Assembly of Korean Phytophthora infestans isolates.</title>
        <authorList>
            <person name="Prokchorchik M."/>
            <person name="Lee Y."/>
            <person name="Seo J."/>
            <person name="Cho J.-H."/>
            <person name="Park Y.-E."/>
            <person name="Jang D.-C."/>
            <person name="Im J.-S."/>
            <person name="Choi J.-G."/>
            <person name="Park H.-J."/>
            <person name="Lee G.-B."/>
            <person name="Lee Y.-G."/>
            <person name="Hong S.-Y."/>
            <person name="Cho K."/>
            <person name="Sohn K.H."/>
        </authorList>
    </citation>
    <scope>NUCLEOTIDE SEQUENCE</scope>
    <source>
        <strain evidence="2">KR_1_A1</strain>
    </source>
</reference>
<name>A0A833S9V0_PHYIN</name>
<feature type="signal peptide" evidence="1">
    <location>
        <begin position="1"/>
        <end position="17"/>
    </location>
</feature>